<dbReference type="Pfam" id="PF01087">
    <property type="entry name" value="GalP_UDP_transf"/>
    <property type="match status" value="1"/>
</dbReference>
<dbReference type="EMBL" id="KT007000">
    <property type="protein sequence ID" value="AKQ02500.1"/>
    <property type="molecule type" value="Genomic_DNA"/>
</dbReference>
<feature type="domain" description="HIT" evidence="6">
    <location>
        <begin position="203"/>
        <end position="293"/>
    </location>
</feature>
<protein>
    <submittedName>
        <fullName evidence="7">Galactose-1-phosphate uridylyltransferase, UDPglucose--hexose-1-phosphate uridylyltransferase</fullName>
        <ecNumber evidence="7">2.7.7.12</ecNumber>
    </submittedName>
</protein>
<dbReference type="InterPro" id="IPR011146">
    <property type="entry name" value="HIT-like"/>
</dbReference>
<dbReference type="SUPFAM" id="SSF54197">
    <property type="entry name" value="HIT-like"/>
    <property type="match status" value="2"/>
</dbReference>
<accession>A0A0H4T716</accession>
<feature type="active site" description="Tele-UMP-histidine intermediate" evidence="4">
    <location>
        <position position="162"/>
    </location>
</feature>
<evidence type="ECO:0000259" key="6">
    <source>
        <dbReference type="Pfam" id="PF01230"/>
    </source>
</evidence>
<keyword evidence="2 7" id="KW-0548">Nucleotidyltransferase</keyword>
<organism evidence="7">
    <name type="scientific">uncultured Parcubacteria bacterium Rifle_16ft_4_minimus_37647</name>
    <dbReference type="NCBI Taxonomy" id="1665140"/>
    <lineage>
        <taxon>Bacteria</taxon>
        <taxon>Candidatus Parcubacteria</taxon>
        <taxon>environmental samples</taxon>
    </lineage>
</organism>
<evidence type="ECO:0000256" key="3">
    <source>
        <dbReference type="ARBA" id="ARBA00023277"/>
    </source>
</evidence>
<dbReference type="InterPro" id="IPR001937">
    <property type="entry name" value="GalP_UDPtransf1"/>
</dbReference>
<evidence type="ECO:0000256" key="1">
    <source>
        <dbReference type="ARBA" id="ARBA00022679"/>
    </source>
</evidence>
<feature type="domain" description="Galactose-1-phosphate uridyl transferase N-terminal" evidence="5">
    <location>
        <begin position="5"/>
        <end position="172"/>
    </location>
</feature>
<keyword evidence="1 7" id="KW-0808">Transferase</keyword>
<sequence length="329" mass="37868">MNEFRQDLVSGDWVLISPSRGRRPHDFKAKKRKRAPKIGCKFENPREAASGGKVILSEPDGKYWKVQAILNKYPAVTKDGLWVIDEEKEGPFFVLPGYGYHEVIITRDHHKAFPDLDSDDAFLVLKVFRQRYRSLANDNNIAYIHTFANFGETAGATIYHPHYQILAIPIIPPDVRRSLHGSANYKEKNDACVHCTQINWEVEQKKRIICETKDAIVFAPYASKEPFEMRVFPKKHHPYFEDTDERELGSIGEALQTALKRLKKALNDPDYNFFIHTAPSRDREKYSHYHWHIEVVPRTNISAGFELGTSVEVNPMDPDDAASFLRDAK</sequence>
<evidence type="ECO:0000256" key="4">
    <source>
        <dbReference type="PIRSR" id="PIRSR000808-1"/>
    </source>
</evidence>
<name>A0A0H4T716_9BACT</name>
<dbReference type="InterPro" id="IPR053177">
    <property type="entry name" value="ADP-glucose_phosphorylase"/>
</dbReference>
<dbReference type="GO" id="GO:0008108">
    <property type="term" value="F:UDP-glucose:hexose-1-phosphate uridylyltransferase activity"/>
    <property type="evidence" value="ECO:0007669"/>
    <property type="project" value="UniProtKB-EC"/>
</dbReference>
<proteinExistence type="predicted"/>
<dbReference type="Pfam" id="PF01230">
    <property type="entry name" value="HIT"/>
    <property type="match status" value="1"/>
</dbReference>
<evidence type="ECO:0000256" key="2">
    <source>
        <dbReference type="ARBA" id="ARBA00022695"/>
    </source>
</evidence>
<dbReference type="PANTHER" id="PTHR42763">
    <property type="entry name" value="ADP-GLUCOSE PHOSPHORYLASE"/>
    <property type="match status" value="1"/>
</dbReference>
<dbReference type="Gene3D" id="3.30.428.10">
    <property type="entry name" value="HIT-like"/>
    <property type="match status" value="2"/>
</dbReference>
<keyword evidence="3" id="KW-0119">Carbohydrate metabolism</keyword>
<evidence type="ECO:0000313" key="7">
    <source>
        <dbReference type="EMBL" id="AKQ02500.1"/>
    </source>
</evidence>
<dbReference type="AlphaFoldDB" id="A0A0H4T716"/>
<dbReference type="EC" id="2.7.7.12" evidence="7"/>
<dbReference type="PIRSF" id="PIRSF000808">
    <property type="entry name" value="GalT"/>
    <property type="match status" value="1"/>
</dbReference>
<dbReference type="GO" id="GO:0008270">
    <property type="term" value="F:zinc ion binding"/>
    <property type="evidence" value="ECO:0007669"/>
    <property type="project" value="InterPro"/>
</dbReference>
<dbReference type="InterPro" id="IPR005849">
    <property type="entry name" value="GalP_Utransf_N"/>
</dbReference>
<dbReference type="GO" id="GO:0006012">
    <property type="term" value="P:galactose metabolic process"/>
    <property type="evidence" value="ECO:0007669"/>
    <property type="project" value="InterPro"/>
</dbReference>
<reference evidence="7" key="1">
    <citation type="journal article" date="2015" name="ISME J.">
        <title>Aquifer environment selects for microbial species cohorts in sediment and groundwater.</title>
        <authorList>
            <person name="Hug L.A."/>
            <person name="Thomas B.C."/>
            <person name="Brown C.T."/>
            <person name="Frischkorn K.R."/>
            <person name="Williams K.H."/>
            <person name="Tringe S.G."/>
            <person name="Banfield J.F."/>
        </authorList>
    </citation>
    <scope>NUCLEOTIDE SEQUENCE</scope>
</reference>
<dbReference type="InterPro" id="IPR036265">
    <property type="entry name" value="HIT-like_sf"/>
</dbReference>
<evidence type="ECO:0000259" key="5">
    <source>
        <dbReference type="Pfam" id="PF01087"/>
    </source>
</evidence>
<dbReference type="PANTHER" id="PTHR42763:SF2">
    <property type="entry name" value="ADP-GLUCOSE PHOSPHORYLASE"/>
    <property type="match status" value="1"/>
</dbReference>